<name>A0A917WP22_9ACTN</name>
<proteinExistence type="predicted"/>
<reference evidence="1" key="2">
    <citation type="submission" date="2020-09" db="EMBL/GenBank/DDBJ databases">
        <authorList>
            <person name="Sun Q."/>
            <person name="Ohkuma M."/>
        </authorList>
    </citation>
    <scope>NUCLEOTIDE SEQUENCE</scope>
    <source>
        <strain evidence="1">JCM 19831</strain>
    </source>
</reference>
<dbReference type="AlphaFoldDB" id="A0A917WP22"/>
<sequence>MIKVGSARCEGFPGGAKLAQVLVPPGQEDLGVRLFLVDVERRPVGAQYVRRRARFEPLDLWSRPRHSGPGAVTPGCYASTRSASWVKDESTRAMTSDDAASRGTPVRVLSASARGRLDAHESAPTGFPW</sequence>
<dbReference type="Proteomes" id="UP000642070">
    <property type="component" value="Unassembled WGS sequence"/>
</dbReference>
<accession>A0A917WP22</accession>
<gene>
    <name evidence="1" type="ORF">GCM10007977_019610</name>
</gene>
<organism evidence="1 2">
    <name type="scientific">Dactylosporangium sucinum</name>
    <dbReference type="NCBI Taxonomy" id="1424081"/>
    <lineage>
        <taxon>Bacteria</taxon>
        <taxon>Bacillati</taxon>
        <taxon>Actinomycetota</taxon>
        <taxon>Actinomycetes</taxon>
        <taxon>Micromonosporales</taxon>
        <taxon>Micromonosporaceae</taxon>
        <taxon>Dactylosporangium</taxon>
    </lineage>
</organism>
<reference evidence="1" key="1">
    <citation type="journal article" date="2014" name="Int. J. Syst. Evol. Microbiol.">
        <title>Complete genome sequence of Corynebacterium casei LMG S-19264T (=DSM 44701T), isolated from a smear-ripened cheese.</title>
        <authorList>
            <consortium name="US DOE Joint Genome Institute (JGI-PGF)"/>
            <person name="Walter F."/>
            <person name="Albersmeier A."/>
            <person name="Kalinowski J."/>
            <person name="Ruckert C."/>
        </authorList>
    </citation>
    <scope>NUCLEOTIDE SEQUENCE</scope>
    <source>
        <strain evidence="1">JCM 19831</strain>
    </source>
</reference>
<comment type="caution">
    <text evidence="1">The sequence shown here is derived from an EMBL/GenBank/DDBJ whole genome shotgun (WGS) entry which is preliminary data.</text>
</comment>
<keyword evidence="2" id="KW-1185">Reference proteome</keyword>
<dbReference type="EMBL" id="BMPI01000007">
    <property type="protein sequence ID" value="GGM18413.1"/>
    <property type="molecule type" value="Genomic_DNA"/>
</dbReference>
<evidence type="ECO:0000313" key="2">
    <source>
        <dbReference type="Proteomes" id="UP000642070"/>
    </source>
</evidence>
<protein>
    <submittedName>
        <fullName evidence="1">Uncharacterized protein</fullName>
    </submittedName>
</protein>
<evidence type="ECO:0000313" key="1">
    <source>
        <dbReference type="EMBL" id="GGM18413.1"/>
    </source>
</evidence>